<evidence type="ECO:0000256" key="2">
    <source>
        <dbReference type="ARBA" id="ARBA00009347"/>
    </source>
</evidence>
<name>A0ABW6W8C7_9ACTN</name>
<dbReference type="SUPFAM" id="SSF56645">
    <property type="entry name" value="Acyl-CoA dehydrogenase NM domain-like"/>
    <property type="match status" value="1"/>
</dbReference>
<protein>
    <submittedName>
        <fullName evidence="10">Acyl-CoA dehydrogenase family protein</fullName>
    </submittedName>
</protein>
<feature type="domain" description="Acyl-CoA dehydrogenase/oxidase N-terminal" evidence="9">
    <location>
        <begin position="8"/>
        <end position="111"/>
    </location>
</feature>
<dbReference type="Gene3D" id="1.20.140.10">
    <property type="entry name" value="Butyryl-CoA Dehydrogenase, subunit A, domain 3"/>
    <property type="match status" value="1"/>
</dbReference>
<accession>A0ABW6W8C7</accession>
<sequence>MDFLDSPEEAEYRAGLRAWLERLTAEHDGPGMSTRDWHRTLYDAGYIGQTWTVEEGGKGLPPTYDVILTQEVARADAPSVPANPNYLGRTIFKFGTEEQKAKFLEPTLNGDIQWCQGFSEPGAGSDLASMRTRAELVGDEWVINGQKLWTSAAHESDWCFLLARSEPDAPRHKGISVFLVDMKTPGVTVRPIRTTDGHEHTCETFWDDVRIPAGNILGRRGGGWPIAMWALQFERGPADLGIVAGLLKGLHKLDAYAREHELDASADVRRAIAKAYVDIRVLDLNSVRQLSNRVAGHAPGSDGPVAKLLWAIGAQSLGHAWLDALGPLALTGADDGHAVSEYFYSRPSSVYGGSAQIQRNLLAQRFLGMPRT</sequence>
<dbReference type="Pfam" id="PF02770">
    <property type="entry name" value="Acyl-CoA_dh_M"/>
    <property type="match status" value="1"/>
</dbReference>
<dbReference type="PANTHER" id="PTHR43292">
    <property type="entry name" value="ACYL-COA DEHYDROGENASE"/>
    <property type="match status" value="1"/>
</dbReference>
<dbReference type="Gene3D" id="2.40.110.10">
    <property type="entry name" value="Butyryl-CoA Dehydrogenase, subunit A, domain 2"/>
    <property type="match status" value="1"/>
</dbReference>
<gene>
    <name evidence="10" type="ORF">ACFY35_08975</name>
</gene>
<evidence type="ECO:0000256" key="4">
    <source>
        <dbReference type="ARBA" id="ARBA00022827"/>
    </source>
</evidence>
<keyword evidence="5 6" id="KW-0560">Oxidoreductase</keyword>
<comment type="cofactor">
    <cofactor evidence="1 6">
        <name>FAD</name>
        <dbReference type="ChEBI" id="CHEBI:57692"/>
    </cofactor>
</comment>
<evidence type="ECO:0000313" key="11">
    <source>
        <dbReference type="Proteomes" id="UP001602245"/>
    </source>
</evidence>
<comment type="caution">
    <text evidence="10">The sequence shown here is derived from an EMBL/GenBank/DDBJ whole genome shotgun (WGS) entry which is preliminary data.</text>
</comment>
<dbReference type="InterPro" id="IPR009075">
    <property type="entry name" value="AcylCo_DH/oxidase_C"/>
</dbReference>
<comment type="similarity">
    <text evidence="2 6">Belongs to the acyl-CoA dehydrogenase family.</text>
</comment>
<dbReference type="InterPro" id="IPR009100">
    <property type="entry name" value="AcylCoA_DH/oxidase_NM_dom_sf"/>
</dbReference>
<evidence type="ECO:0000259" key="7">
    <source>
        <dbReference type="Pfam" id="PF00441"/>
    </source>
</evidence>
<dbReference type="Proteomes" id="UP001602245">
    <property type="component" value="Unassembled WGS sequence"/>
</dbReference>
<keyword evidence="4 6" id="KW-0274">FAD</keyword>
<evidence type="ECO:0000313" key="10">
    <source>
        <dbReference type="EMBL" id="MFF5289558.1"/>
    </source>
</evidence>
<evidence type="ECO:0000259" key="8">
    <source>
        <dbReference type="Pfam" id="PF02770"/>
    </source>
</evidence>
<dbReference type="RefSeq" id="WP_020518378.1">
    <property type="nucleotide sequence ID" value="NZ_JBIAZU010000002.1"/>
</dbReference>
<dbReference type="InterPro" id="IPR006091">
    <property type="entry name" value="Acyl-CoA_Oxase/DH_mid-dom"/>
</dbReference>
<dbReference type="SUPFAM" id="SSF47203">
    <property type="entry name" value="Acyl-CoA dehydrogenase C-terminal domain-like"/>
    <property type="match status" value="1"/>
</dbReference>
<dbReference type="InterPro" id="IPR036250">
    <property type="entry name" value="AcylCo_DH-like_C"/>
</dbReference>
<dbReference type="InterPro" id="IPR037069">
    <property type="entry name" value="AcylCoA_DH/ox_N_sf"/>
</dbReference>
<dbReference type="EMBL" id="JBIAZU010000002">
    <property type="protein sequence ID" value="MFF5289558.1"/>
    <property type="molecule type" value="Genomic_DNA"/>
</dbReference>
<keyword evidence="3 6" id="KW-0285">Flavoprotein</keyword>
<dbReference type="InterPro" id="IPR052161">
    <property type="entry name" value="Mycobact_Acyl-CoA_DH"/>
</dbReference>
<dbReference type="InterPro" id="IPR046373">
    <property type="entry name" value="Acyl-CoA_Oxase/DH_mid-dom_sf"/>
</dbReference>
<reference evidence="10 11" key="1">
    <citation type="submission" date="2024-10" db="EMBL/GenBank/DDBJ databases">
        <title>The Natural Products Discovery Center: Release of the First 8490 Sequenced Strains for Exploring Actinobacteria Biosynthetic Diversity.</title>
        <authorList>
            <person name="Kalkreuter E."/>
            <person name="Kautsar S.A."/>
            <person name="Yang D."/>
            <person name="Bader C.D."/>
            <person name="Teijaro C.N."/>
            <person name="Fluegel L."/>
            <person name="Davis C.M."/>
            <person name="Simpson J.R."/>
            <person name="Lauterbach L."/>
            <person name="Steele A.D."/>
            <person name="Gui C."/>
            <person name="Meng S."/>
            <person name="Li G."/>
            <person name="Viehrig K."/>
            <person name="Ye F."/>
            <person name="Su P."/>
            <person name="Kiefer A.F."/>
            <person name="Nichols A."/>
            <person name="Cepeda A.J."/>
            <person name="Yan W."/>
            <person name="Fan B."/>
            <person name="Jiang Y."/>
            <person name="Adhikari A."/>
            <person name="Zheng C.-J."/>
            <person name="Schuster L."/>
            <person name="Cowan T.M."/>
            <person name="Smanski M.J."/>
            <person name="Chevrette M.G."/>
            <person name="De Carvalho L.P.S."/>
            <person name="Shen B."/>
        </authorList>
    </citation>
    <scope>NUCLEOTIDE SEQUENCE [LARGE SCALE GENOMIC DNA]</scope>
    <source>
        <strain evidence="10 11">NPDC000087</strain>
    </source>
</reference>
<keyword evidence="11" id="KW-1185">Reference proteome</keyword>
<dbReference type="InterPro" id="IPR013786">
    <property type="entry name" value="AcylCoA_DH/ox_N"/>
</dbReference>
<dbReference type="Gene3D" id="1.10.540.10">
    <property type="entry name" value="Acyl-CoA dehydrogenase/oxidase, N-terminal domain"/>
    <property type="match status" value="1"/>
</dbReference>
<dbReference type="Pfam" id="PF00441">
    <property type="entry name" value="Acyl-CoA_dh_1"/>
    <property type="match status" value="1"/>
</dbReference>
<evidence type="ECO:0000256" key="3">
    <source>
        <dbReference type="ARBA" id="ARBA00022630"/>
    </source>
</evidence>
<feature type="domain" description="Acyl-CoA oxidase/dehydrogenase middle" evidence="8">
    <location>
        <begin position="115"/>
        <end position="209"/>
    </location>
</feature>
<dbReference type="PANTHER" id="PTHR43292:SF3">
    <property type="entry name" value="ACYL-COA DEHYDROGENASE FADE29"/>
    <property type="match status" value="1"/>
</dbReference>
<feature type="domain" description="Acyl-CoA dehydrogenase/oxidase C-terminal" evidence="7">
    <location>
        <begin position="221"/>
        <end position="366"/>
    </location>
</feature>
<organism evidence="10 11">
    <name type="scientific">Paractinoplanes globisporus</name>
    <dbReference type="NCBI Taxonomy" id="113565"/>
    <lineage>
        <taxon>Bacteria</taxon>
        <taxon>Bacillati</taxon>
        <taxon>Actinomycetota</taxon>
        <taxon>Actinomycetes</taxon>
        <taxon>Micromonosporales</taxon>
        <taxon>Micromonosporaceae</taxon>
        <taxon>Paractinoplanes</taxon>
    </lineage>
</organism>
<dbReference type="Pfam" id="PF02771">
    <property type="entry name" value="Acyl-CoA_dh_N"/>
    <property type="match status" value="1"/>
</dbReference>
<evidence type="ECO:0000256" key="6">
    <source>
        <dbReference type="RuleBase" id="RU362125"/>
    </source>
</evidence>
<evidence type="ECO:0000256" key="5">
    <source>
        <dbReference type="ARBA" id="ARBA00023002"/>
    </source>
</evidence>
<proteinExistence type="inferred from homology"/>
<evidence type="ECO:0000256" key="1">
    <source>
        <dbReference type="ARBA" id="ARBA00001974"/>
    </source>
</evidence>
<evidence type="ECO:0000259" key="9">
    <source>
        <dbReference type="Pfam" id="PF02771"/>
    </source>
</evidence>